<name>A0A2R8BJK7_9RHOB</name>
<reference evidence="2 3" key="1">
    <citation type="submission" date="2018-03" db="EMBL/GenBank/DDBJ databases">
        <authorList>
            <person name="Keele B.F."/>
        </authorList>
    </citation>
    <scope>NUCLEOTIDE SEQUENCE [LARGE SCALE GENOMIC DNA]</scope>
    <source>
        <strain evidence="2 3">CECT 8626</strain>
    </source>
</reference>
<gene>
    <name evidence="2" type="ORF">DEA8626_02544</name>
</gene>
<keyword evidence="3" id="KW-1185">Reference proteome</keyword>
<evidence type="ECO:0000313" key="2">
    <source>
        <dbReference type="EMBL" id="SPH23481.1"/>
    </source>
</evidence>
<sequence length="317" mass="34409">MTHQTDPRAIESELERDRASLSSTLGELQDRVSIDNLAKEALGMIRSNAAAYTQSVDSAIRANPLALALTGAGIAWLVFGGKSRKDEAAYSSGNGQGFARHDEFTTHTRPESYRSPADTSWSDRIDLLRSRASTTLRSIERDARNRTDDLRDYASERAKVLADFTSDMKQSLLDGLEGLSDAARERIVSARENAYAARLRVQRSAREGGREVGRLIEEHPLVAGVVALALGAAFAATLPRTRTEDNAFGEESDRLMDAASDLVRQERARFARVAEGVADELKSSVRNAADAAADRVADLGEDVRDRAVSEAKKSSAG</sequence>
<evidence type="ECO:0008006" key="4">
    <source>
        <dbReference type="Google" id="ProtNLM"/>
    </source>
</evidence>
<accession>A0A2R8BJK7</accession>
<evidence type="ECO:0000256" key="1">
    <source>
        <dbReference type="SAM" id="MobiDB-lite"/>
    </source>
</evidence>
<dbReference type="AlphaFoldDB" id="A0A2R8BJK7"/>
<proteinExistence type="predicted"/>
<dbReference type="InterPro" id="IPR022062">
    <property type="entry name" value="DUF3618"/>
</dbReference>
<dbReference type="EMBL" id="OMOQ01000002">
    <property type="protein sequence ID" value="SPH23481.1"/>
    <property type="molecule type" value="Genomic_DNA"/>
</dbReference>
<evidence type="ECO:0000313" key="3">
    <source>
        <dbReference type="Proteomes" id="UP000244924"/>
    </source>
</evidence>
<feature type="region of interest" description="Disordered" evidence="1">
    <location>
        <begin position="89"/>
        <end position="119"/>
    </location>
</feature>
<dbReference type="Proteomes" id="UP000244924">
    <property type="component" value="Unassembled WGS sequence"/>
</dbReference>
<organism evidence="2 3">
    <name type="scientific">Albidovulum aquaemixtae</name>
    <dbReference type="NCBI Taxonomy" id="1542388"/>
    <lineage>
        <taxon>Bacteria</taxon>
        <taxon>Pseudomonadati</taxon>
        <taxon>Pseudomonadota</taxon>
        <taxon>Alphaproteobacteria</taxon>
        <taxon>Rhodobacterales</taxon>
        <taxon>Paracoccaceae</taxon>
        <taxon>Albidovulum</taxon>
    </lineage>
</organism>
<feature type="compositionally biased region" description="Basic and acidic residues" evidence="1">
    <location>
        <begin position="99"/>
        <end position="112"/>
    </location>
</feature>
<protein>
    <recommendedName>
        <fullName evidence="4">DUF3618 domain-containing protein</fullName>
    </recommendedName>
</protein>
<dbReference type="Pfam" id="PF12277">
    <property type="entry name" value="DUF3618"/>
    <property type="match status" value="1"/>
</dbReference>
<dbReference type="RefSeq" id="WP_181366440.1">
    <property type="nucleotide sequence ID" value="NZ_OMOQ01000002.1"/>
</dbReference>